<organism evidence="9 10">
    <name type="scientific">Desulfonema ishimotonii</name>
    <dbReference type="NCBI Taxonomy" id="45657"/>
    <lineage>
        <taxon>Bacteria</taxon>
        <taxon>Pseudomonadati</taxon>
        <taxon>Thermodesulfobacteriota</taxon>
        <taxon>Desulfobacteria</taxon>
        <taxon>Desulfobacterales</taxon>
        <taxon>Desulfococcaceae</taxon>
        <taxon>Desulfonema</taxon>
    </lineage>
</organism>
<feature type="transmembrane region" description="Helical" evidence="7">
    <location>
        <begin position="243"/>
        <end position="263"/>
    </location>
</feature>
<evidence type="ECO:0000256" key="6">
    <source>
        <dbReference type="ARBA" id="ARBA00023136"/>
    </source>
</evidence>
<feature type="transmembrane region" description="Helical" evidence="7">
    <location>
        <begin position="313"/>
        <end position="332"/>
    </location>
</feature>
<feature type="transmembrane region" description="Helical" evidence="7">
    <location>
        <begin position="84"/>
        <end position="101"/>
    </location>
</feature>
<keyword evidence="3" id="KW-1003">Cell membrane</keyword>
<protein>
    <submittedName>
        <fullName evidence="9">Membrane protein</fullName>
    </submittedName>
</protein>
<evidence type="ECO:0000313" key="10">
    <source>
        <dbReference type="Proteomes" id="UP000288096"/>
    </source>
</evidence>
<keyword evidence="4 7" id="KW-0812">Transmembrane</keyword>
<dbReference type="PANTHER" id="PTHR40074:SF2">
    <property type="entry name" value="O-ACETYLTRANSFERASE WECH"/>
    <property type="match status" value="1"/>
</dbReference>
<dbReference type="AlphaFoldDB" id="A0A401FZ39"/>
<keyword evidence="5 7" id="KW-1133">Transmembrane helix</keyword>
<comment type="caution">
    <text evidence="9">The sequence shown here is derived from an EMBL/GenBank/DDBJ whole genome shotgun (WGS) entry which is preliminary data.</text>
</comment>
<proteinExistence type="inferred from homology"/>
<reference evidence="10" key="2">
    <citation type="submission" date="2019-01" db="EMBL/GenBank/DDBJ databases">
        <title>Genome sequence of Desulfonema ishimotonii strain Tokyo 01.</title>
        <authorList>
            <person name="Fukui M."/>
        </authorList>
    </citation>
    <scope>NUCLEOTIDE SEQUENCE [LARGE SCALE GENOMIC DNA]</scope>
    <source>
        <strain evidence="10">Tokyo 01</strain>
    </source>
</reference>
<gene>
    <name evidence="9" type="ORF">DENIS_3186</name>
</gene>
<dbReference type="Pfam" id="PF01757">
    <property type="entry name" value="Acyl_transf_3"/>
    <property type="match status" value="1"/>
</dbReference>
<feature type="transmembrane region" description="Helical" evidence="7">
    <location>
        <begin position="127"/>
        <end position="146"/>
    </location>
</feature>
<accession>A0A401FZ39</accession>
<evidence type="ECO:0000259" key="8">
    <source>
        <dbReference type="Pfam" id="PF01757"/>
    </source>
</evidence>
<dbReference type="GO" id="GO:0016413">
    <property type="term" value="F:O-acetyltransferase activity"/>
    <property type="evidence" value="ECO:0007669"/>
    <property type="project" value="TreeGrafter"/>
</dbReference>
<feature type="transmembrane region" description="Helical" evidence="7">
    <location>
        <begin position="211"/>
        <end position="231"/>
    </location>
</feature>
<dbReference type="InterPro" id="IPR002656">
    <property type="entry name" value="Acyl_transf_3_dom"/>
</dbReference>
<name>A0A401FZ39_9BACT</name>
<comment type="subcellular location">
    <subcellularLocation>
        <location evidence="1">Cell membrane</location>
        <topology evidence="1">Multi-pass membrane protein</topology>
    </subcellularLocation>
</comment>
<reference evidence="10" key="1">
    <citation type="submission" date="2017-11" db="EMBL/GenBank/DDBJ databases">
        <authorList>
            <person name="Watanabe M."/>
            <person name="Kojima H."/>
        </authorList>
    </citation>
    <scope>NUCLEOTIDE SEQUENCE [LARGE SCALE GENOMIC DNA]</scope>
    <source>
        <strain evidence="10">Tokyo 01</strain>
    </source>
</reference>
<feature type="transmembrane region" description="Helical" evidence="7">
    <location>
        <begin position="12"/>
        <end position="32"/>
    </location>
</feature>
<dbReference type="PANTHER" id="PTHR40074">
    <property type="entry name" value="O-ACETYLTRANSFERASE WECH"/>
    <property type="match status" value="1"/>
</dbReference>
<feature type="transmembrane region" description="Helical" evidence="7">
    <location>
        <begin position="155"/>
        <end position="176"/>
    </location>
</feature>
<dbReference type="OrthoDB" id="1072135at2"/>
<evidence type="ECO:0000256" key="3">
    <source>
        <dbReference type="ARBA" id="ARBA00022475"/>
    </source>
</evidence>
<evidence type="ECO:0000313" key="9">
    <source>
        <dbReference type="EMBL" id="GBC62217.1"/>
    </source>
</evidence>
<feature type="domain" description="Acyltransferase 3" evidence="8">
    <location>
        <begin position="9"/>
        <end position="327"/>
    </location>
</feature>
<dbReference type="EMBL" id="BEXT01000001">
    <property type="protein sequence ID" value="GBC62217.1"/>
    <property type="molecule type" value="Genomic_DNA"/>
</dbReference>
<keyword evidence="6 7" id="KW-0472">Membrane</keyword>
<sequence length="342" mass="39438">MTEKPEYNISVDVLKSCAAFAVVVLHCAAEVMDDSCTTSINWWIANFFNASVRWSVPIFVMISGALLLDSRGDENCIRFFSKRVRRLLVPVLFWTCFYYFFRYSHGGLTVKQAIGGMLRGTPFYHLWYLYMIPGLYLFTPALRVYVAHSSSRERMFLIILIFTISIFQDIISTFIYSGQPTLFTMFIRYIGYYLCGYQLSKDDFHLIKKTYSGFIIFACALLSALGTGVLVHFFNLSSHNGGFYFYSNFNPVIILMSLCIYHFLTDVRLTGADKIRHYAPLTLGIYALHPFVLNRLGRWDFFLTHFTGTYFVIPVKAILTFFICGVVVKGLIRLPYVRQIVI</sequence>
<keyword evidence="10" id="KW-1185">Reference proteome</keyword>
<comment type="similarity">
    <text evidence="2">Belongs to the acyltransferase 3 family.</text>
</comment>
<feature type="transmembrane region" description="Helical" evidence="7">
    <location>
        <begin position="52"/>
        <end position="72"/>
    </location>
</feature>
<evidence type="ECO:0000256" key="2">
    <source>
        <dbReference type="ARBA" id="ARBA00007400"/>
    </source>
</evidence>
<evidence type="ECO:0000256" key="1">
    <source>
        <dbReference type="ARBA" id="ARBA00004651"/>
    </source>
</evidence>
<dbReference type="GO" id="GO:0009246">
    <property type="term" value="P:enterobacterial common antigen biosynthetic process"/>
    <property type="evidence" value="ECO:0007669"/>
    <property type="project" value="TreeGrafter"/>
</dbReference>
<evidence type="ECO:0000256" key="5">
    <source>
        <dbReference type="ARBA" id="ARBA00022989"/>
    </source>
</evidence>
<dbReference type="RefSeq" id="WP_124329411.1">
    <property type="nucleotide sequence ID" value="NZ_BEXT01000001.1"/>
</dbReference>
<dbReference type="Proteomes" id="UP000288096">
    <property type="component" value="Unassembled WGS sequence"/>
</dbReference>
<dbReference type="GO" id="GO:0005886">
    <property type="term" value="C:plasma membrane"/>
    <property type="evidence" value="ECO:0007669"/>
    <property type="project" value="UniProtKB-SubCell"/>
</dbReference>
<evidence type="ECO:0000256" key="4">
    <source>
        <dbReference type="ARBA" id="ARBA00022692"/>
    </source>
</evidence>
<evidence type="ECO:0000256" key="7">
    <source>
        <dbReference type="SAM" id="Phobius"/>
    </source>
</evidence>